<keyword evidence="2" id="KW-1185">Reference proteome</keyword>
<gene>
    <name evidence="1" type="ORF">F5147DRAFT_705637</name>
</gene>
<dbReference type="AlphaFoldDB" id="A0A9P7JRU4"/>
<dbReference type="Proteomes" id="UP000823399">
    <property type="component" value="Unassembled WGS sequence"/>
</dbReference>
<protein>
    <submittedName>
        <fullName evidence="1">Uncharacterized protein</fullName>
    </submittedName>
</protein>
<name>A0A9P7JRU4_9AGAM</name>
<dbReference type="EMBL" id="JABBWM010000044">
    <property type="protein sequence ID" value="KAG2103376.1"/>
    <property type="molecule type" value="Genomic_DNA"/>
</dbReference>
<evidence type="ECO:0000313" key="2">
    <source>
        <dbReference type="Proteomes" id="UP000823399"/>
    </source>
</evidence>
<accession>A0A9P7JRU4</accession>
<organism evidence="1 2">
    <name type="scientific">Suillus discolor</name>
    <dbReference type="NCBI Taxonomy" id="1912936"/>
    <lineage>
        <taxon>Eukaryota</taxon>
        <taxon>Fungi</taxon>
        <taxon>Dikarya</taxon>
        <taxon>Basidiomycota</taxon>
        <taxon>Agaricomycotina</taxon>
        <taxon>Agaricomycetes</taxon>
        <taxon>Agaricomycetidae</taxon>
        <taxon>Boletales</taxon>
        <taxon>Suillineae</taxon>
        <taxon>Suillaceae</taxon>
        <taxon>Suillus</taxon>
    </lineage>
</organism>
<dbReference type="RefSeq" id="XP_041290470.1">
    <property type="nucleotide sequence ID" value="XM_041437949.1"/>
</dbReference>
<evidence type="ECO:0000313" key="1">
    <source>
        <dbReference type="EMBL" id="KAG2103376.1"/>
    </source>
</evidence>
<reference evidence="1" key="1">
    <citation type="journal article" date="2020" name="New Phytol.">
        <title>Comparative genomics reveals dynamic genome evolution in host specialist ectomycorrhizal fungi.</title>
        <authorList>
            <person name="Lofgren L.A."/>
            <person name="Nguyen N.H."/>
            <person name="Vilgalys R."/>
            <person name="Ruytinx J."/>
            <person name="Liao H.L."/>
            <person name="Branco S."/>
            <person name="Kuo A."/>
            <person name="LaButti K."/>
            <person name="Lipzen A."/>
            <person name="Andreopoulos W."/>
            <person name="Pangilinan J."/>
            <person name="Riley R."/>
            <person name="Hundley H."/>
            <person name="Na H."/>
            <person name="Barry K."/>
            <person name="Grigoriev I.V."/>
            <person name="Stajich J.E."/>
            <person name="Kennedy P.G."/>
        </authorList>
    </citation>
    <scope>NUCLEOTIDE SEQUENCE</scope>
    <source>
        <strain evidence="1">FC423</strain>
    </source>
</reference>
<proteinExistence type="predicted"/>
<dbReference type="OrthoDB" id="2681657at2759"/>
<sequence>MQGLGSPTKQSSYINSLIRCMGSSRPPRVRHTALRAVFEAREELASITSASMPEGVDAYILDELSRAVLTAVRPNDDETIRNNGHDASFHEDRDYCYIRFIYTLTKNDEWCQRLVRDGHLDRCISLVDGVPRKGHSDVGFYLMIIWSIESLRKDLPFSPAGERWRRLLKNQWNSTTSRVLEASYVDKIPAFVTTTRLNLTVSGVPREWFTDLTADVHRTLENLVQSQAVHVEDGVAQATVDAALFSLQGLYNDLCRIIKEYP</sequence>
<comment type="caution">
    <text evidence="1">The sequence shown here is derived from an EMBL/GenBank/DDBJ whole genome shotgun (WGS) entry which is preliminary data.</text>
</comment>
<dbReference type="GeneID" id="64700208"/>